<dbReference type="PANTHER" id="PTHR34704:SF1">
    <property type="entry name" value="ATPASE"/>
    <property type="match status" value="1"/>
</dbReference>
<sequence>MKIIGRQPEQDRIREIMNNDKPAFVALYGRRRVGKTFLIKEYFNQKFTFYATGLANSNTQKQLLNFTLFINNQFSASYEPPKSWLECFSFLQKELSKIEGEKILFLDELPWFDTKKSDFMTGLDFFWNSWASSQQGLKLFVCGSAASWMINKLIRNKGGLYNRITHRFKIEPFTLAETEAFFKSQGINLDRYQIVNIYMAVGGIPFYLEQIQKGLSAAQNIEKTCFSPTGQLRNEFQFVFSSLFNNSEKHEKLLRAIYGLGNRATRDQIIKKLGWESSGDFSLKLNELEESGFLKSYVPIGTNKNKKTFVIADYYTLFYFKFIEHSAKYSEGVWTSIIDTGTTHAWAGLAFEQVCWDHTTNIKRKLGIEGIYSETSTWTKSADSETAGAQIDLVIDRKDRIINLFEIKYSTSPFTITKEYDLKLRTKQSLFKEVTKTRKSVFLAMITTYGLTQNEYAKSIIQNDLTMDDLF</sequence>
<dbReference type="GO" id="GO:0005524">
    <property type="term" value="F:ATP binding"/>
    <property type="evidence" value="ECO:0007669"/>
    <property type="project" value="UniProtKB-KW"/>
</dbReference>
<dbReference type="Gene3D" id="3.40.50.300">
    <property type="entry name" value="P-loop containing nucleotide triphosphate hydrolases"/>
    <property type="match status" value="1"/>
</dbReference>
<feature type="domain" description="ATPase" evidence="1">
    <location>
        <begin position="6"/>
        <end position="210"/>
    </location>
</feature>
<evidence type="ECO:0000313" key="3">
    <source>
        <dbReference type="Proteomes" id="UP001204144"/>
    </source>
</evidence>
<dbReference type="Proteomes" id="UP001204144">
    <property type="component" value="Unassembled WGS sequence"/>
</dbReference>
<proteinExistence type="predicted"/>
<evidence type="ECO:0000313" key="2">
    <source>
        <dbReference type="EMBL" id="MCP9761812.1"/>
    </source>
</evidence>
<dbReference type="EMBL" id="RJUF01000003">
    <property type="protein sequence ID" value="MCP9761812.1"/>
    <property type="molecule type" value="Genomic_DNA"/>
</dbReference>
<keyword evidence="2" id="KW-0547">Nucleotide-binding</keyword>
<keyword evidence="3" id="KW-1185">Reference proteome</keyword>
<protein>
    <submittedName>
        <fullName evidence="2">ATP-binding protein</fullName>
    </submittedName>
</protein>
<dbReference type="InterPro" id="IPR011579">
    <property type="entry name" value="ATPase_dom"/>
</dbReference>
<comment type="caution">
    <text evidence="2">The sequence shown here is derived from an EMBL/GenBank/DDBJ whole genome shotgun (WGS) entry which is preliminary data.</text>
</comment>
<dbReference type="AlphaFoldDB" id="A0AAE3KR33"/>
<evidence type="ECO:0000259" key="1">
    <source>
        <dbReference type="Pfam" id="PF01637"/>
    </source>
</evidence>
<gene>
    <name evidence="2" type="ORF">EGI31_02515</name>
</gene>
<reference evidence="2 3" key="1">
    <citation type="submission" date="2018-11" db="EMBL/GenBank/DDBJ databases">
        <title>Novel bacteria species description.</title>
        <authorList>
            <person name="Han J.-H."/>
        </authorList>
    </citation>
    <scope>NUCLEOTIDE SEQUENCE [LARGE SCALE GENOMIC DNA]</scope>
    <source>
        <strain evidence="2 3">KCTC23259</strain>
    </source>
</reference>
<dbReference type="RefSeq" id="WP_255035554.1">
    <property type="nucleotide sequence ID" value="NZ_RJUF01000003.1"/>
</dbReference>
<organism evidence="2 3">
    <name type="scientific">Lacihabitans soyangensis</name>
    <dbReference type="NCBI Taxonomy" id="869394"/>
    <lineage>
        <taxon>Bacteria</taxon>
        <taxon>Pseudomonadati</taxon>
        <taxon>Bacteroidota</taxon>
        <taxon>Cytophagia</taxon>
        <taxon>Cytophagales</taxon>
        <taxon>Leadbetterellaceae</taxon>
        <taxon>Lacihabitans</taxon>
    </lineage>
</organism>
<name>A0AAE3KR33_9BACT</name>
<keyword evidence="2" id="KW-0067">ATP-binding</keyword>
<dbReference type="InterPro" id="IPR027417">
    <property type="entry name" value="P-loop_NTPase"/>
</dbReference>
<dbReference type="PANTHER" id="PTHR34704">
    <property type="entry name" value="ATPASE"/>
    <property type="match status" value="1"/>
</dbReference>
<dbReference type="Pfam" id="PF01637">
    <property type="entry name" value="ATPase_2"/>
    <property type="match status" value="1"/>
</dbReference>
<accession>A0AAE3KR33</accession>
<dbReference type="SUPFAM" id="SSF52540">
    <property type="entry name" value="P-loop containing nucleoside triphosphate hydrolases"/>
    <property type="match status" value="1"/>
</dbReference>